<reference evidence="1" key="1">
    <citation type="submission" date="2024-07" db="EMBL/GenBank/DDBJ databases">
        <title>Metagenome and Metagenome-Assembled Genomes of Archaea from a hot spring from the geothermal field of Los Azufres, Mexico.</title>
        <authorList>
            <person name="Marin-Paredes R."/>
            <person name="Martinez-Romero E."/>
            <person name="Servin-Garciduenas L.E."/>
        </authorList>
    </citation>
    <scope>NUCLEOTIDE SEQUENCE</scope>
</reference>
<evidence type="ECO:0000313" key="2">
    <source>
        <dbReference type="Proteomes" id="UP000033636"/>
    </source>
</evidence>
<gene>
    <name evidence="1" type="ORF">TU35_003100</name>
</gene>
<proteinExistence type="predicted"/>
<dbReference type="Proteomes" id="UP000033636">
    <property type="component" value="Unassembled WGS sequence"/>
</dbReference>
<comment type="caution">
    <text evidence="1">The sequence shown here is derived from an EMBL/GenBank/DDBJ whole genome shotgun (WGS) entry which is preliminary data.</text>
</comment>
<organism evidence="1 2">
    <name type="scientific">Thermoproteus sp. AZ2</name>
    <dbReference type="NCBI Taxonomy" id="1609232"/>
    <lineage>
        <taxon>Archaea</taxon>
        <taxon>Thermoproteota</taxon>
        <taxon>Thermoprotei</taxon>
        <taxon>Thermoproteales</taxon>
        <taxon>Thermoproteaceae</taxon>
        <taxon>Thermoproteus</taxon>
    </lineage>
</organism>
<accession>A0ACC6UZI0</accession>
<dbReference type="EMBL" id="JZWT02000006">
    <property type="protein sequence ID" value="MFB6490229.1"/>
    <property type="molecule type" value="Genomic_DNA"/>
</dbReference>
<sequence>MRAKSAAVSTLAKLSKLSLAERLSVLAEVYYEAGEDAAREAAKVLGIPMSRAETGKRWSVVEADVEAVEEALDYAEDEVEGVEEREEAVEEEYIGQTVIKRALPWR</sequence>
<protein>
    <submittedName>
        <fullName evidence="1">Uncharacterized protein</fullName>
    </submittedName>
</protein>
<evidence type="ECO:0000313" key="1">
    <source>
        <dbReference type="EMBL" id="MFB6490229.1"/>
    </source>
</evidence>
<name>A0ACC6UZI0_9CREN</name>